<dbReference type="Pfam" id="PF00535">
    <property type="entry name" value="Glycos_transf_2"/>
    <property type="match status" value="1"/>
</dbReference>
<proteinExistence type="inferred from homology"/>
<reference evidence="6 7" key="1">
    <citation type="journal article" date="2020" name="ISME J.">
        <title>Comparative genomics reveals insights into cyanobacterial evolution and habitat adaptation.</title>
        <authorList>
            <person name="Chen M.Y."/>
            <person name="Teng W.K."/>
            <person name="Zhao L."/>
            <person name="Hu C.X."/>
            <person name="Zhou Y.K."/>
            <person name="Han B.P."/>
            <person name="Song L.R."/>
            <person name="Shu W.S."/>
        </authorList>
    </citation>
    <scope>NUCLEOTIDE SEQUENCE [LARGE SCALE GENOMIC DNA]</scope>
    <source>
        <strain evidence="6 7">FACHB-248</strain>
    </source>
</reference>
<dbReference type="Gene3D" id="3.90.550.10">
    <property type="entry name" value="Spore Coat Polysaccharide Biosynthesis Protein SpsA, Chain A"/>
    <property type="match status" value="1"/>
</dbReference>
<dbReference type="RefSeq" id="WP_029633035.1">
    <property type="nucleotide sequence ID" value="NZ_JACJTA010000020.1"/>
</dbReference>
<gene>
    <name evidence="6" type="ORF">H6G81_11830</name>
</gene>
<accession>A0ABR8GPU1</accession>
<evidence type="ECO:0000259" key="5">
    <source>
        <dbReference type="Pfam" id="PF00535"/>
    </source>
</evidence>
<comment type="pathway">
    <text evidence="1">Cell wall biogenesis; cell wall polysaccharide biosynthesis.</text>
</comment>
<protein>
    <submittedName>
        <fullName evidence="6">Glycosyltransferase family 2 protein</fullName>
    </submittedName>
</protein>
<comment type="caution">
    <text evidence="6">The sequence shown here is derived from an EMBL/GenBank/DDBJ whole genome shotgun (WGS) entry which is preliminary data.</text>
</comment>
<name>A0ABR8GPU1_9CYAN</name>
<dbReference type="EMBL" id="JACJTA010000020">
    <property type="protein sequence ID" value="MBD2605204.1"/>
    <property type="molecule type" value="Genomic_DNA"/>
</dbReference>
<organism evidence="6 7">
    <name type="scientific">Scytonema hofmannii FACHB-248</name>
    <dbReference type="NCBI Taxonomy" id="1842502"/>
    <lineage>
        <taxon>Bacteria</taxon>
        <taxon>Bacillati</taxon>
        <taxon>Cyanobacteriota</taxon>
        <taxon>Cyanophyceae</taxon>
        <taxon>Nostocales</taxon>
        <taxon>Scytonemataceae</taxon>
        <taxon>Scytonema</taxon>
    </lineage>
</organism>
<dbReference type="InterPro" id="IPR001173">
    <property type="entry name" value="Glyco_trans_2-like"/>
</dbReference>
<dbReference type="CDD" id="cd00761">
    <property type="entry name" value="Glyco_tranf_GTA_type"/>
    <property type="match status" value="1"/>
</dbReference>
<dbReference type="PANTHER" id="PTHR43179:SF12">
    <property type="entry name" value="GALACTOFURANOSYLTRANSFERASE GLFT2"/>
    <property type="match status" value="1"/>
</dbReference>
<evidence type="ECO:0000256" key="4">
    <source>
        <dbReference type="ARBA" id="ARBA00022679"/>
    </source>
</evidence>
<dbReference type="Proteomes" id="UP000660380">
    <property type="component" value="Unassembled WGS sequence"/>
</dbReference>
<dbReference type="InterPro" id="IPR029044">
    <property type="entry name" value="Nucleotide-diphossugar_trans"/>
</dbReference>
<evidence type="ECO:0000313" key="7">
    <source>
        <dbReference type="Proteomes" id="UP000660380"/>
    </source>
</evidence>
<keyword evidence="3" id="KW-0328">Glycosyltransferase</keyword>
<evidence type="ECO:0000256" key="2">
    <source>
        <dbReference type="ARBA" id="ARBA00006739"/>
    </source>
</evidence>
<evidence type="ECO:0000256" key="1">
    <source>
        <dbReference type="ARBA" id="ARBA00004776"/>
    </source>
</evidence>
<comment type="similarity">
    <text evidence="2">Belongs to the glycosyltransferase 2 family.</text>
</comment>
<dbReference type="PANTHER" id="PTHR43179">
    <property type="entry name" value="RHAMNOSYLTRANSFERASE WBBL"/>
    <property type="match status" value="1"/>
</dbReference>
<dbReference type="SUPFAM" id="SSF53448">
    <property type="entry name" value="Nucleotide-diphospho-sugar transferases"/>
    <property type="match status" value="1"/>
</dbReference>
<feature type="domain" description="Glycosyltransferase 2-like" evidence="5">
    <location>
        <begin position="5"/>
        <end position="134"/>
    </location>
</feature>
<keyword evidence="7" id="KW-1185">Reference proteome</keyword>
<sequence length="326" mass="36928">MTSITVLIPTYRRPLDLVRCLEALKKQTRQADEVLVVVRDTDAETWTFFQSFNPESLPLRTVTVKVPGVVAAMNAGLDLAQGDIVATTDDDAAPHPDWLQRMEAYFLSDSSIGAVGGRDWQYIGEQIKEVGDQFSVGRVQWFGRVIGNHHLGVGPAREVDVLKGVNMGFRLCALKGMRYDERMLGTGAQAHFELAFTLPLRRAGWKIIFDPLVAVDHYPAERFDEDQRDNFNNIAWSNAVHNETLALLEYFSSVQRIIFVVWAILIGTRRALGFVQWLRLLPTEGKLAGQKWLASIQGRIQGWQTWQQHYKTKNFSTNYLHPGDVQ</sequence>
<evidence type="ECO:0000256" key="3">
    <source>
        <dbReference type="ARBA" id="ARBA00022676"/>
    </source>
</evidence>
<keyword evidence="4" id="KW-0808">Transferase</keyword>
<evidence type="ECO:0000313" key="6">
    <source>
        <dbReference type="EMBL" id="MBD2605204.1"/>
    </source>
</evidence>